<name>C7J5Y1_ORYSJ</name>
<proteinExistence type="predicted"/>
<reference evidence="2" key="2">
    <citation type="journal article" date="2008" name="Nucleic Acids Res.">
        <title>The rice annotation project database (RAP-DB): 2008 update.</title>
        <authorList>
            <consortium name="The rice annotation project (RAP)"/>
        </authorList>
    </citation>
    <scope>GENOME REANNOTATION</scope>
    <source>
        <strain evidence="2">cv. Nipponbare</strain>
    </source>
</reference>
<evidence type="ECO:0000313" key="1">
    <source>
        <dbReference type="EMBL" id="BAH94208.1"/>
    </source>
</evidence>
<evidence type="ECO:0000313" key="2">
    <source>
        <dbReference type="Proteomes" id="UP000000763"/>
    </source>
</evidence>
<dbReference type="KEGG" id="dosa:Os08g0259833"/>
<organism evidence="1 2">
    <name type="scientific">Oryza sativa subsp. japonica</name>
    <name type="common">Rice</name>
    <dbReference type="NCBI Taxonomy" id="39947"/>
    <lineage>
        <taxon>Eukaryota</taxon>
        <taxon>Viridiplantae</taxon>
        <taxon>Streptophyta</taxon>
        <taxon>Embryophyta</taxon>
        <taxon>Tracheophyta</taxon>
        <taxon>Spermatophyta</taxon>
        <taxon>Magnoliopsida</taxon>
        <taxon>Liliopsida</taxon>
        <taxon>Poales</taxon>
        <taxon>Poaceae</taxon>
        <taxon>BOP clade</taxon>
        <taxon>Oryzoideae</taxon>
        <taxon>Oryzeae</taxon>
        <taxon>Oryzinae</taxon>
        <taxon>Oryza</taxon>
        <taxon>Oryza sativa</taxon>
    </lineage>
</organism>
<dbReference type="Proteomes" id="UP000000763">
    <property type="component" value="Chromosome 8"/>
</dbReference>
<sequence length="15" mass="1844">MMMAMLCWDNQKDVK</sequence>
<protein>
    <submittedName>
        <fullName evidence="1">Os08g0259833 protein</fullName>
    </submittedName>
</protein>
<accession>C7J5Y1</accession>
<gene>
    <name evidence="1" type="ordered locus">Os08g0259833</name>
</gene>
<dbReference type="EMBL" id="AP008214">
    <property type="protein sequence ID" value="BAH94208.1"/>
    <property type="molecule type" value="Genomic_DNA"/>
</dbReference>
<reference evidence="1 2" key="1">
    <citation type="journal article" date="2005" name="Nature">
        <title>The map-based sequence of the rice genome.</title>
        <authorList>
            <consortium name="International rice genome sequencing project (IRGSP)"/>
            <person name="Matsumoto T."/>
            <person name="Wu J."/>
            <person name="Kanamori H."/>
            <person name="Katayose Y."/>
            <person name="Fujisawa M."/>
            <person name="Namiki N."/>
            <person name="Mizuno H."/>
            <person name="Yamamoto K."/>
            <person name="Antonio B.A."/>
            <person name="Baba T."/>
            <person name="Sakata K."/>
            <person name="Nagamura Y."/>
            <person name="Aoki H."/>
            <person name="Arikawa K."/>
            <person name="Arita K."/>
            <person name="Bito T."/>
            <person name="Chiden Y."/>
            <person name="Fujitsuka N."/>
            <person name="Fukunaka R."/>
            <person name="Hamada M."/>
            <person name="Harada C."/>
            <person name="Hayashi A."/>
            <person name="Hijishita S."/>
            <person name="Honda M."/>
            <person name="Hosokawa S."/>
            <person name="Ichikawa Y."/>
            <person name="Idonuma A."/>
            <person name="Iijima M."/>
            <person name="Ikeda M."/>
            <person name="Ikeno M."/>
            <person name="Ito K."/>
            <person name="Ito S."/>
            <person name="Ito T."/>
            <person name="Ito Y."/>
            <person name="Ito Y."/>
            <person name="Iwabuchi A."/>
            <person name="Kamiya K."/>
            <person name="Karasawa W."/>
            <person name="Kurita K."/>
            <person name="Katagiri S."/>
            <person name="Kikuta A."/>
            <person name="Kobayashi H."/>
            <person name="Kobayashi N."/>
            <person name="Machita K."/>
            <person name="Maehara T."/>
            <person name="Masukawa M."/>
            <person name="Mizubayashi T."/>
            <person name="Mukai Y."/>
            <person name="Nagasaki H."/>
            <person name="Nagata Y."/>
            <person name="Naito S."/>
            <person name="Nakashima M."/>
            <person name="Nakama Y."/>
            <person name="Nakamichi Y."/>
            <person name="Nakamura M."/>
            <person name="Meguro A."/>
            <person name="Negishi M."/>
            <person name="Ohta I."/>
            <person name="Ohta T."/>
            <person name="Okamoto M."/>
            <person name="Ono N."/>
            <person name="Saji S."/>
            <person name="Sakaguchi M."/>
            <person name="Sakai K."/>
            <person name="Shibata M."/>
            <person name="Shimokawa T."/>
            <person name="Song J."/>
            <person name="Takazaki Y."/>
            <person name="Terasawa K."/>
            <person name="Tsugane M."/>
            <person name="Tsuji K."/>
            <person name="Ueda S."/>
            <person name="Waki K."/>
            <person name="Yamagata H."/>
            <person name="Yamamoto M."/>
            <person name="Yamamoto S."/>
            <person name="Yamane H."/>
            <person name="Yoshiki S."/>
            <person name="Yoshihara R."/>
            <person name="Yukawa K."/>
            <person name="Zhong H."/>
            <person name="Yano M."/>
            <person name="Yuan Q."/>
            <person name="Ouyang S."/>
            <person name="Liu J."/>
            <person name="Jones K.M."/>
            <person name="Gansberger K."/>
            <person name="Moffat K."/>
            <person name="Hill J."/>
            <person name="Bera J."/>
            <person name="Fadrosh D."/>
            <person name="Jin S."/>
            <person name="Johri S."/>
            <person name="Kim M."/>
            <person name="Overton L."/>
            <person name="Reardon M."/>
            <person name="Tsitrin T."/>
            <person name="Vuong H."/>
            <person name="Weaver B."/>
            <person name="Ciecko A."/>
            <person name="Tallon L."/>
            <person name="Jackson J."/>
            <person name="Pai G."/>
            <person name="Aken S.V."/>
            <person name="Utterback T."/>
            <person name="Reidmuller S."/>
            <person name="Feldblyum T."/>
            <person name="Hsiao J."/>
            <person name="Zismann V."/>
            <person name="Iobst S."/>
            <person name="de Vazeille A.R."/>
            <person name="Buell C.R."/>
            <person name="Ying K."/>
            <person name="Li Y."/>
            <person name="Lu T."/>
            <person name="Huang Y."/>
            <person name="Zhao Q."/>
            <person name="Feng Q."/>
            <person name="Zhang L."/>
            <person name="Zhu J."/>
            <person name="Weng Q."/>
            <person name="Mu J."/>
            <person name="Lu Y."/>
            <person name="Fan D."/>
            <person name="Liu Y."/>
            <person name="Guan J."/>
            <person name="Zhang Y."/>
            <person name="Yu S."/>
            <person name="Liu X."/>
            <person name="Zhang Y."/>
            <person name="Hong G."/>
            <person name="Han B."/>
            <person name="Choisne N."/>
            <person name="Demange N."/>
            <person name="Orjeda G."/>
            <person name="Samain S."/>
            <person name="Cattolico L."/>
            <person name="Pelletier E."/>
            <person name="Couloux A."/>
            <person name="Segurens B."/>
            <person name="Wincker P."/>
            <person name="D'Hont A."/>
            <person name="Scarpelli C."/>
            <person name="Weissenbach J."/>
            <person name="Salanoubat M."/>
            <person name="Quetier F."/>
            <person name="Yu Y."/>
            <person name="Kim H.R."/>
            <person name="Rambo T."/>
            <person name="Currie J."/>
            <person name="Collura K."/>
            <person name="Luo M."/>
            <person name="Yang T."/>
            <person name="Ammiraju J.S.S."/>
            <person name="Engler F."/>
            <person name="Soderlund C."/>
            <person name="Wing R.A."/>
            <person name="Palmer L.E."/>
            <person name="de la Bastide M."/>
            <person name="Spiegel L."/>
            <person name="Nascimento L."/>
            <person name="Zutavern T."/>
            <person name="O'Shaughnessy A."/>
            <person name="Dike S."/>
            <person name="Dedhia N."/>
            <person name="Preston R."/>
            <person name="Balija V."/>
            <person name="McCombie W.R."/>
            <person name="Chow T."/>
            <person name="Chen H."/>
            <person name="Chung M."/>
            <person name="Chen C."/>
            <person name="Shaw J."/>
            <person name="Wu H."/>
            <person name="Hsiao K."/>
            <person name="Chao Y."/>
            <person name="Chu M."/>
            <person name="Cheng C."/>
            <person name="Hour A."/>
            <person name="Lee P."/>
            <person name="Lin S."/>
            <person name="Lin Y."/>
            <person name="Liou J."/>
            <person name="Liu S."/>
            <person name="Hsing Y."/>
            <person name="Raghuvanshi S."/>
            <person name="Mohanty A."/>
            <person name="Bharti A.K."/>
            <person name="Gaur A."/>
            <person name="Gupta V."/>
            <person name="Kumar D."/>
            <person name="Ravi V."/>
            <person name="Vij S."/>
            <person name="Kapur A."/>
            <person name="Khurana P."/>
            <person name="Khurana P."/>
            <person name="Khurana J.P."/>
            <person name="Tyagi A.K."/>
            <person name="Gaikwad K."/>
            <person name="Singh A."/>
            <person name="Dalal V."/>
            <person name="Srivastava S."/>
            <person name="Dixit A."/>
            <person name="Pal A.K."/>
            <person name="Ghazi I.A."/>
            <person name="Yadav M."/>
            <person name="Pandit A."/>
            <person name="Bhargava A."/>
            <person name="Sureshbabu K."/>
            <person name="Batra K."/>
            <person name="Sharma T.R."/>
            <person name="Mohapatra T."/>
            <person name="Singh N.K."/>
            <person name="Messing J."/>
            <person name="Nelson A.B."/>
            <person name="Fuks G."/>
            <person name="Kavchok S."/>
            <person name="Keizer G."/>
            <person name="Linton E."/>
            <person name="Llaca V."/>
            <person name="Song R."/>
            <person name="Tanyolac B."/>
            <person name="Young S."/>
            <person name="Ho-Il K."/>
            <person name="Hahn J.H."/>
            <person name="Sangsakoo G."/>
            <person name="Vanavichit A."/>
            <person name="de Mattos Luiz.A.T."/>
            <person name="Zimmer P.D."/>
            <person name="Malone G."/>
            <person name="Dellagostin O."/>
            <person name="de Oliveira A.C."/>
            <person name="Bevan M."/>
            <person name="Bancroft I."/>
            <person name="Minx P."/>
            <person name="Cordum H."/>
            <person name="Wilson R."/>
            <person name="Cheng Z."/>
            <person name="Jin W."/>
            <person name="Jiang J."/>
            <person name="Leong S.A."/>
            <person name="Iwama H."/>
            <person name="Gojobori T."/>
            <person name="Itoh T."/>
            <person name="Niimura Y."/>
            <person name="Fujii Y."/>
            <person name="Habara T."/>
            <person name="Sakai H."/>
            <person name="Sato Y."/>
            <person name="Wilson G."/>
            <person name="Kumar K."/>
            <person name="McCouch S."/>
            <person name="Juretic N."/>
            <person name="Hoen D."/>
            <person name="Wright S."/>
            <person name="Bruskiewich R."/>
            <person name="Bureau T."/>
            <person name="Miyao A."/>
            <person name="Hirochika H."/>
            <person name="Nishikawa T."/>
            <person name="Kadowaki K."/>
            <person name="Sugiura M."/>
            <person name="Burr B."/>
            <person name="Sasaki T."/>
        </authorList>
    </citation>
    <scope>NUCLEOTIDE SEQUENCE [LARGE SCALE GENOMIC DNA]</scope>
    <source>
        <strain evidence="2">cv. Nipponbare</strain>
    </source>
</reference>